<keyword evidence="1" id="KW-0238">DNA-binding</keyword>
<evidence type="ECO:0000256" key="1">
    <source>
        <dbReference type="ARBA" id="ARBA00023125"/>
    </source>
</evidence>
<evidence type="ECO:0000313" key="3">
    <source>
        <dbReference type="Proteomes" id="UP000823862"/>
    </source>
</evidence>
<proteinExistence type="predicted"/>
<dbReference type="AlphaFoldDB" id="A0A9D2HWL8"/>
<dbReference type="Proteomes" id="UP000823862">
    <property type="component" value="Unassembled WGS sequence"/>
</dbReference>
<dbReference type="GO" id="GO:0003677">
    <property type="term" value="F:DNA binding"/>
    <property type="evidence" value="ECO:0007669"/>
    <property type="project" value="UniProtKB-KW"/>
</dbReference>
<gene>
    <name evidence="2" type="ORF">H9950_04300</name>
</gene>
<sequence>MATFKATIFKDRQREDKTWNVFIRFTHERKVRYIATTMYVTKKDMTASYKIKNQQIIDKCDALIRTYREKIAPLNLELNDMPIDDIVEYIKSGKKDNGGIDFIGFSRKWCSSHPELKDIKNYISAINSFCLFFEREHILCSEVTVKTMKAFEEFLSEKKRAQSLYTSKIVRLFNEHT</sequence>
<protein>
    <submittedName>
        <fullName evidence="2">Phage integrase SAM-like domain-containing protein</fullName>
    </submittedName>
</protein>
<accession>A0A9D2HWL8</accession>
<dbReference type="InterPro" id="IPR010998">
    <property type="entry name" value="Integrase_recombinase_N"/>
</dbReference>
<organism evidence="2 3">
    <name type="scientific">Candidatus Bacteroides avicola</name>
    <dbReference type="NCBI Taxonomy" id="2838468"/>
    <lineage>
        <taxon>Bacteria</taxon>
        <taxon>Pseudomonadati</taxon>
        <taxon>Bacteroidota</taxon>
        <taxon>Bacteroidia</taxon>
        <taxon>Bacteroidales</taxon>
        <taxon>Bacteroidaceae</taxon>
        <taxon>Bacteroides</taxon>
    </lineage>
</organism>
<name>A0A9D2HWL8_9BACE</name>
<evidence type="ECO:0000313" key="2">
    <source>
        <dbReference type="EMBL" id="HJA85407.1"/>
    </source>
</evidence>
<comment type="caution">
    <text evidence="2">The sequence shown here is derived from an EMBL/GenBank/DDBJ whole genome shotgun (WGS) entry which is preliminary data.</text>
</comment>
<reference evidence="2" key="2">
    <citation type="submission" date="2021-04" db="EMBL/GenBank/DDBJ databases">
        <authorList>
            <person name="Gilroy R."/>
        </authorList>
    </citation>
    <scope>NUCLEOTIDE SEQUENCE</scope>
    <source>
        <strain evidence="2">ChiHjej12B11-9795</strain>
    </source>
</reference>
<dbReference type="Gene3D" id="1.10.150.130">
    <property type="match status" value="1"/>
</dbReference>
<dbReference type="EMBL" id="DWZI01000024">
    <property type="protein sequence ID" value="HJA85407.1"/>
    <property type="molecule type" value="Genomic_DNA"/>
</dbReference>
<reference evidence="2" key="1">
    <citation type="journal article" date="2021" name="PeerJ">
        <title>Extensive microbial diversity within the chicken gut microbiome revealed by metagenomics and culture.</title>
        <authorList>
            <person name="Gilroy R."/>
            <person name="Ravi A."/>
            <person name="Getino M."/>
            <person name="Pursley I."/>
            <person name="Horton D.L."/>
            <person name="Alikhan N.F."/>
            <person name="Baker D."/>
            <person name="Gharbi K."/>
            <person name="Hall N."/>
            <person name="Watson M."/>
            <person name="Adriaenssens E.M."/>
            <person name="Foster-Nyarko E."/>
            <person name="Jarju S."/>
            <person name="Secka A."/>
            <person name="Antonio M."/>
            <person name="Oren A."/>
            <person name="Chaudhuri R.R."/>
            <person name="La Ragione R."/>
            <person name="Hildebrand F."/>
            <person name="Pallen M.J."/>
        </authorList>
    </citation>
    <scope>NUCLEOTIDE SEQUENCE</scope>
    <source>
        <strain evidence="2">ChiHjej12B11-9795</strain>
    </source>
</reference>